<dbReference type="AlphaFoldDB" id="A0A7K1V133"/>
<keyword evidence="1" id="KW-0378">Hydrolase</keyword>
<dbReference type="SUPFAM" id="SSF48150">
    <property type="entry name" value="DNA-glycosylase"/>
    <property type="match status" value="1"/>
</dbReference>
<dbReference type="RefSeq" id="WP_157389672.1">
    <property type="nucleotide sequence ID" value="NZ_WRPP01000004.1"/>
</dbReference>
<gene>
    <name evidence="1" type="ORF">GPX89_23250</name>
</gene>
<dbReference type="InterPro" id="IPR011257">
    <property type="entry name" value="DNA_glycosylase"/>
</dbReference>
<dbReference type="Proteomes" id="UP000466794">
    <property type="component" value="Unassembled WGS sequence"/>
</dbReference>
<name>A0A7K1V133_9NOCA</name>
<proteinExistence type="predicted"/>
<organism evidence="1 2">
    <name type="scientific">Nocardia terrae</name>
    <dbReference type="NCBI Taxonomy" id="2675851"/>
    <lineage>
        <taxon>Bacteria</taxon>
        <taxon>Bacillati</taxon>
        <taxon>Actinomycetota</taxon>
        <taxon>Actinomycetes</taxon>
        <taxon>Mycobacteriales</taxon>
        <taxon>Nocardiaceae</taxon>
        <taxon>Nocardia</taxon>
    </lineage>
</organism>
<keyword evidence="2" id="KW-1185">Reference proteome</keyword>
<evidence type="ECO:0000313" key="1">
    <source>
        <dbReference type="EMBL" id="MVU80149.1"/>
    </source>
</evidence>
<accession>A0A7K1V133</accession>
<comment type="caution">
    <text evidence="1">The sequence shown here is derived from an EMBL/GenBank/DDBJ whole genome shotgun (WGS) entry which is preliminary data.</text>
</comment>
<keyword evidence="1" id="KW-0255">Endonuclease</keyword>
<dbReference type="EMBL" id="WRPP01000004">
    <property type="protein sequence ID" value="MVU80149.1"/>
    <property type="molecule type" value="Genomic_DNA"/>
</dbReference>
<dbReference type="GO" id="GO:0006281">
    <property type="term" value="P:DNA repair"/>
    <property type="evidence" value="ECO:0007669"/>
    <property type="project" value="InterPro"/>
</dbReference>
<dbReference type="GO" id="GO:0004519">
    <property type="term" value="F:endonuclease activity"/>
    <property type="evidence" value="ECO:0007669"/>
    <property type="project" value="UniProtKB-KW"/>
</dbReference>
<sequence length="217" mass="23725">MNQRENRNTVRALLERAGTSYATQAGIHLSDKPAPLYQLLMLAQLLSHRISADIAVNAARELLAAGYTTPRHVADAEWADLVATLGRAHFVRYDESTATRLIANAADLLAHRSGDMRALATESGHDPARLAALLQQFEGIGPVGADIYLREVQDTWTWIRPHFDERARRGAAELSLPTDPAALDRLNPTRRDADLAAALVRVTLDHSLLDEVLAAIG</sequence>
<reference evidence="1 2" key="1">
    <citation type="submission" date="2019-12" db="EMBL/GenBank/DDBJ databases">
        <title>Nocardia sp. nov. ET3-3 isolated from soil.</title>
        <authorList>
            <person name="Kanchanasin P."/>
            <person name="Tanasupawat S."/>
            <person name="Yuki M."/>
            <person name="Kudo T."/>
        </authorList>
    </citation>
    <scope>NUCLEOTIDE SEQUENCE [LARGE SCALE GENOMIC DNA]</scope>
    <source>
        <strain evidence="1 2">ET3-3</strain>
    </source>
</reference>
<dbReference type="Gene3D" id="1.10.340.30">
    <property type="entry name" value="Hypothetical protein, domain 2"/>
    <property type="match status" value="1"/>
</dbReference>
<keyword evidence="1" id="KW-0540">Nuclease</keyword>
<evidence type="ECO:0000313" key="2">
    <source>
        <dbReference type="Proteomes" id="UP000466794"/>
    </source>
</evidence>
<protein>
    <submittedName>
        <fullName evidence="1">Endonuclease</fullName>
    </submittedName>
</protein>